<feature type="chain" id="PRO_5021795225" description="Serine protease" evidence="1">
    <location>
        <begin position="39"/>
        <end position="325"/>
    </location>
</feature>
<comment type="caution">
    <text evidence="2">The sequence shown here is derived from an EMBL/GenBank/DDBJ whole genome shotgun (WGS) entry which is preliminary data.</text>
</comment>
<evidence type="ECO:0008006" key="4">
    <source>
        <dbReference type="Google" id="ProtNLM"/>
    </source>
</evidence>
<keyword evidence="1" id="KW-0732">Signal</keyword>
<sequence length="325" mass="33288">MRDLREHRTPTSRRLRRTAAVAALAVAGLIGGATTSTASPAPAGVDAGVHTVRTHGQEMQVQTHGRHGVIPMKGAKGFNAKGLTGKSAAPAASGTLAYNGGPVEHNVTVYLVFWGNQWDSDGNGVQQYQTNLFSGLGTSQDTWSTVTSQYTDNTGSGPSFNGAVLGGTWVDDSGAAPASAAQADIAAEANVGAQHFGVSGSDVQIVVMSPSGTSPDGFPNSGFCAWHDWNGNVSYTNMPYVLDAGSSCGANSVGNQLDGFSIVGGHEYAESLTDPEPSSGWVASDGSENGDLCAWQNLGNISLPTGDFAMQPTWSNNAGGCAMSS</sequence>
<keyword evidence="3" id="KW-1185">Reference proteome</keyword>
<organism evidence="2 3">
    <name type="scientific">Kitasatospora acidiphila</name>
    <dbReference type="NCBI Taxonomy" id="2567942"/>
    <lineage>
        <taxon>Bacteria</taxon>
        <taxon>Bacillati</taxon>
        <taxon>Actinomycetota</taxon>
        <taxon>Actinomycetes</taxon>
        <taxon>Kitasatosporales</taxon>
        <taxon>Streptomycetaceae</taxon>
        <taxon>Kitasatospora</taxon>
    </lineage>
</organism>
<protein>
    <recommendedName>
        <fullName evidence="4">Serine protease</fullName>
    </recommendedName>
</protein>
<gene>
    <name evidence="2" type="ORF">E6W39_36045</name>
</gene>
<reference evidence="2 3" key="1">
    <citation type="submission" date="2019-06" db="EMBL/GenBank/DDBJ databases">
        <title>Description of Kitasatospora acidophila sp. nov. isolated from pine grove soil, and reclassification of Streptomyces novaecaesareae to Kitasatospora novaeceasareae comb. nov.</title>
        <authorList>
            <person name="Kim M.J."/>
        </authorList>
    </citation>
    <scope>NUCLEOTIDE SEQUENCE [LARGE SCALE GENOMIC DNA]</scope>
    <source>
        <strain evidence="2 3">MMS16-CNU292</strain>
    </source>
</reference>
<proteinExistence type="predicted"/>
<evidence type="ECO:0000313" key="3">
    <source>
        <dbReference type="Proteomes" id="UP000319103"/>
    </source>
</evidence>
<evidence type="ECO:0000313" key="2">
    <source>
        <dbReference type="EMBL" id="TQF06620.1"/>
    </source>
</evidence>
<accession>A0A540WC47</accession>
<name>A0A540WC47_9ACTN</name>
<dbReference type="OrthoDB" id="111829at2"/>
<feature type="signal peptide" evidence="1">
    <location>
        <begin position="1"/>
        <end position="38"/>
    </location>
</feature>
<dbReference type="AlphaFoldDB" id="A0A540WC47"/>
<evidence type="ECO:0000256" key="1">
    <source>
        <dbReference type="SAM" id="SignalP"/>
    </source>
</evidence>
<dbReference type="Proteomes" id="UP000319103">
    <property type="component" value="Unassembled WGS sequence"/>
</dbReference>
<dbReference type="RefSeq" id="WP_141637034.1">
    <property type="nucleotide sequence ID" value="NZ_VIGB01000003.1"/>
</dbReference>
<dbReference type="EMBL" id="VIGB01000003">
    <property type="protein sequence ID" value="TQF06620.1"/>
    <property type="molecule type" value="Genomic_DNA"/>
</dbReference>